<dbReference type="Pfam" id="PF13175">
    <property type="entry name" value="AAA_15"/>
    <property type="match status" value="1"/>
</dbReference>
<dbReference type="PANTHER" id="PTHR43581:SF2">
    <property type="entry name" value="EXCINUCLEASE ATPASE SUBUNIT"/>
    <property type="match status" value="1"/>
</dbReference>
<feature type="domain" description="AAA+ ATPase" evidence="1">
    <location>
        <begin position="44"/>
        <end position="298"/>
    </location>
</feature>
<evidence type="ECO:0000313" key="2">
    <source>
        <dbReference type="EMBL" id="MDQ0286288.1"/>
    </source>
</evidence>
<accession>A0ABU0B0N6</accession>
<gene>
    <name evidence="2" type="ORF">J2Z49_001402</name>
</gene>
<evidence type="ECO:0000259" key="1">
    <source>
        <dbReference type="SMART" id="SM00382"/>
    </source>
</evidence>
<comment type="caution">
    <text evidence="2">The sequence shown here is derived from an EMBL/GenBank/DDBJ whole genome shotgun (WGS) entry which is preliminary data.</text>
</comment>
<sequence length="485" mass="55267">MSDQRNRLQKMFDFRNRFSNFGDVLIRLHVKGFRCHTNTLIEINSPITAFCGLNGTGKSTLLQLAAAAYRPLTRQERPYYLRDFFVVGTLDPMPFTRDASVEYKYWQHDRNLKTVTLSRNDITRRWQGYSRRPQRNVFFAGVGLYIPKIEQRDFFFRHASKLVVRDSSSVTDRIKLWTCRILGHSYESISTNIVIYSEREGNVVTVQRSGATYSEAHMGYGEGRTQYLINTLEILPEKSLVLIEEPETSLHPSAQHELGKYLVDVACERKHQIMITTHSEFILEALPSQSRIYLKKVDDGVYPIAGLTALQAKSLMTEGHVKALHILVEDNCAKTILSEIIRRIDPDFLRSVGIYPVGDADTIVRTIRTLKSTGLPVAAVRDADKGGQPSENIFKLPGSLPPEKELFSNIAVKKYMLSMYGVNLDDFKVSHLEGVDHHEWFQRLSNYLNMDEAALVSEAARIYARSLSEVDIVTLIAGLKEVSRR</sequence>
<proteinExistence type="predicted"/>
<dbReference type="InterPro" id="IPR027417">
    <property type="entry name" value="P-loop_NTPase"/>
</dbReference>
<protein>
    <submittedName>
        <fullName evidence="2">ATPase</fullName>
    </submittedName>
</protein>
<keyword evidence="3" id="KW-1185">Reference proteome</keyword>
<reference evidence="2 3" key="1">
    <citation type="submission" date="2023-07" db="EMBL/GenBank/DDBJ databases">
        <title>Genomic Encyclopedia of Type Strains, Phase IV (KMG-IV): sequencing the most valuable type-strain genomes for metagenomic binning, comparative biology and taxonomic classification.</title>
        <authorList>
            <person name="Goeker M."/>
        </authorList>
    </citation>
    <scope>NUCLEOTIDE SEQUENCE [LARGE SCALE GENOMIC DNA]</scope>
    <source>
        <strain evidence="2 3">DSM 12396</strain>
    </source>
</reference>
<dbReference type="InterPro" id="IPR003593">
    <property type="entry name" value="AAA+_ATPase"/>
</dbReference>
<dbReference type="EMBL" id="JAUSUX010000009">
    <property type="protein sequence ID" value="MDQ0286288.1"/>
    <property type="molecule type" value="Genomic_DNA"/>
</dbReference>
<evidence type="ECO:0000313" key="3">
    <source>
        <dbReference type="Proteomes" id="UP001225644"/>
    </source>
</evidence>
<dbReference type="Pfam" id="PF13476">
    <property type="entry name" value="AAA_23"/>
    <property type="match status" value="1"/>
</dbReference>
<dbReference type="InterPro" id="IPR041685">
    <property type="entry name" value="AAA_GajA/Old/RecF-like"/>
</dbReference>
<organism evidence="2 3">
    <name type="scientific">Desulfofundulus luciae</name>
    <dbReference type="NCBI Taxonomy" id="74702"/>
    <lineage>
        <taxon>Bacteria</taxon>
        <taxon>Bacillati</taxon>
        <taxon>Bacillota</taxon>
        <taxon>Clostridia</taxon>
        <taxon>Eubacteriales</taxon>
        <taxon>Peptococcaceae</taxon>
        <taxon>Desulfofundulus</taxon>
    </lineage>
</organism>
<dbReference type="InterPro" id="IPR051396">
    <property type="entry name" value="Bact_Antivir_Def_Nuclease"/>
</dbReference>
<dbReference type="InterPro" id="IPR038729">
    <property type="entry name" value="Rad50/SbcC_AAA"/>
</dbReference>
<dbReference type="SMART" id="SM00382">
    <property type="entry name" value="AAA"/>
    <property type="match status" value="1"/>
</dbReference>
<dbReference type="SUPFAM" id="SSF52540">
    <property type="entry name" value="P-loop containing nucleoside triphosphate hydrolases"/>
    <property type="match status" value="1"/>
</dbReference>
<dbReference type="RefSeq" id="WP_307401229.1">
    <property type="nucleotide sequence ID" value="NZ_JAUSUX010000009.1"/>
</dbReference>
<dbReference type="PANTHER" id="PTHR43581">
    <property type="entry name" value="ATP/GTP PHOSPHATASE"/>
    <property type="match status" value="1"/>
</dbReference>
<dbReference type="Proteomes" id="UP001225644">
    <property type="component" value="Unassembled WGS sequence"/>
</dbReference>
<dbReference type="Gene3D" id="3.40.50.300">
    <property type="entry name" value="P-loop containing nucleotide triphosphate hydrolases"/>
    <property type="match status" value="2"/>
</dbReference>
<name>A0ABU0B0N6_9FIRM</name>